<feature type="region of interest" description="Disordered" evidence="1">
    <location>
        <begin position="79"/>
        <end position="102"/>
    </location>
</feature>
<dbReference type="Proteomes" id="UP000578531">
    <property type="component" value="Unassembled WGS sequence"/>
</dbReference>
<name>A0A8H6L7S7_9LECA</name>
<protein>
    <submittedName>
        <fullName evidence="2">Uncharacterized protein</fullName>
    </submittedName>
</protein>
<dbReference type="RefSeq" id="XP_037168009.1">
    <property type="nucleotide sequence ID" value="XM_037305144.1"/>
</dbReference>
<sequence>MAKFTRFCEDLPGFDHHTLRPGKGCVGCGVEGREQQPKAPISIIDIHDSPRPARMLGKRETPASLSRTSSITRDQALNDTRSHAGSRAMHTGGISDRARSNDSGVTASISKALVTPRHQFYDPASLDLLELEYTNNKSFRSISLRLVDKNLPGLDIEQWIKEDMVPEGETWNAIIYDPRVTRRRQSVLNSDFTRDILQACKEEKGERTLFIVCEIPDPDYLQAVESPIKEDKATRKKAAKKEPESKKDKTKKESKPTPAEFKAPLRPSTRATKKDPGEDLQGDVVETGSLKLEGIKEEGLEVKEEGSGETESDEEEDDEVDPSKSHKRGASVTSPEGKNATKRGGRVAPR</sequence>
<keyword evidence="3" id="KW-1185">Reference proteome</keyword>
<dbReference type="GeneID" id="59284885"/>
<feature type="compositionally biased region" description="Acidic residues" evidence="1">
    <location>
        <begin position="307"/>
        <end position="320"/>
    </location>
</feature>
<dbReference type="EMBL" id="JACCJC010000008">
    <property type="protein sequence ID" value="KAF6238710.1"/>
    <property type="molecule type" value="Genomic_DNA"/>
</dbReference>
<proteinExistence type="predicted"/>
<organism evidence="2 3">
    <name type="scientific">Letharia columbiana</name>
    <dbReference type="NCBI Taxonomy" id="112416"/>
    <lineage>
        <taxon>Eukaryota</taxon>
        <taxon>Fungi</taxon>
        <taxon>Dikarya</taxon>
        <taxon>Ascomycota</taxon>
        <taxon>Pezizomycotina</taxon>
        <taxon>Lecanoromycetes</taxon>
        <taxon>OSLEUM clade</taxon>
        <taxon>Lecanoromycetidae</taxon>
        <taxon>Lecanorales</taxon>
        <taxon>Lecanorineae</taxon>
        <taxon>Parmeliaceae</taxon>
        <taxon>Letharia</taxon>
    </lineage>
</organism>
<reference evidence="2 3" key="1">
    <citation type="journal article" date="2020" name="Genomics">
        <title>Complete, high-quality genomes from long-read metagenomic sequencing of two wolf lichen thalli reveals enigmatic genome architecture.</title>
        <authorList>
            <person name="McKenzie S.K."/>
            <person name="Walston R.F."/>
            <person name="Allen J.L."/>
        </authorList>
    </citation>
    <scope>NUCLEOTIDE SEQUENCE [LARGE SCALE GENOMIC DNA]</scope>
    <source>
        <strain evidence="2">WasteWater2</strain>
    </source>
</reference>
<dbReference type="AlphaFoldDB" id="A0A8H6L7S7"/>
<feature type="compositionally biased region" description="Basic and acidic residues" evidence="1">
    <location>
        <begin position="240"/>
        <end position="255"/>
    </location>
</feature>
<accession>A0A8H6L7S7</accession>
<evidence type="ECO:0000313" key="3">
    <source>
        <dbReference type="Proteomes" id="UP000578531"/>
    </source>
</evidence>
<comment type="caution">
    <text evidence="2">The sequence shown here is derived from an EMBL/GenBank/DDBJ whole genome shotgun (WGS) entry which is preliminary data.</text>
</comment>
<gene>
    <name evidence="2" type="ORF">HO173_003216</name>
</gene>
<evidence type="ECO:0000313" key="2">
    <source>
        <dbReference type="EMBL" id="KAF6238710.1"/>
    </source>
</evidence>
<feature type="compositionally biased region" description="Basic and acidic residues" evidence="1">
    <location>
        <begin position="293"/>
        <end position="306"/>
    </location>
</feature>
<feature type="compositionally biased region" description="Basic residues" evidence="1">
    <location>
        <begin position="340"/>
        <end position="350"/>
    </location>
</feature>
<feature type="region of interest" description="Disordered" evidence="1">
    <location>
        <begin position="226"/>
        <end position="350"/>
    </location>
</feature>
<evidence type="ECO:0000256" key="1">
    <source>
        <dbReference type="SAM" id="MobiDB-lite"/>
    </source>
</evidence>